<gene>
    <name evidence="3" type="ORF">HS088_TW09G00509</name>
</gene>
<dbReference type="EMBL" id="JAAARO010000009">
    <property type="protein sequence ID" value="KAF5742461.1"/>
    <property type="molecule type" value="Genomic_DNA"/>
</dbReference>
<evidence type="ECO:0000259" key="2">
    <source>
        <dbReference type="Pfam" id="PF05678"/>
    </source>
</evidence>
<protein>
    <recommendedName>
        <fullName evidence="2">VQ domain-containing protein</fullName>
    </recommendedName>
</protein>
<organism evidence="3 4">
    <name type="scientific">Tripterygium wilfordii</name>
    <name type="common">Thunder God vine</name>
    <dbReference type="NCBI Taxonomy" id="458696"/>
    <lineage>
        <taxon>Eukaryota</taxon>
        <taxon>Viridiplantae</taxon>
        <taxon>Streptophyta</taxon>
        <taxon>Embryophyta</taxon>
        <taxon>Tracheophyta</taxon>
        <taxon>Spermatophyta</taxon>
        <taxon>Magnoliopsida</taxon>
        <taxon>eudicotyledons</taxon>
        <taxon>Gunneridae</taxon>
        <taxon>Pentapetalae</taxon>
        <taxon>rosids</taxon>
        <taxon>fabids</taxon>
        <taxon>Celastrales</taxon>
        <taxon>Celastraceae</taxon>
        <taxon>Tripterygium</taxon>
    </lineage>
</organism>
<sequence length="152" mass="17058">MMDVQNMQSGRRGLVRRRRNNDKKALKVVYISSPMKVKTCASKFRALVQELTGKDSDIARLMDANGGEYSPTASEQISTNPVDDRETSSSAKEELSPAKLSGSVFGETFDYDDHYHHNFVVPQMDESFFGMFPSNMFLENSLFDALRCSNGP</sequence>
<evidence type="ECO:0000256" key="1">
    <source>
        <dbReference type="SAM" id="MobiDB-lite"/>
    </source>
</evidence>
<keyword evidence="4" id="KW-1185">Reference proteome</keyword>
<dbReference type="PANTHER" id="PTHR33624">
    <property type="entry name" value="SIGMA FACTOR BINDING PROTEIN 1, CHLOROPLASTIC"/>
    <property type="match status" value="1"/>
</dbReference>
<comment type="caution">
    <text evidence="3">The sequence shown here is derived from an EMBL/GenBank/DDBJ whole genome shotgun (WGS) entry which is preliminary data.</text>
</comment>
<feature type="compositionally biased region" description="Basic and acidic residues" evidence="1">
    <location>
        <begin position="82"/>
        <end position="96"/>
    </location>
</feature>
<evidence type="ECO:0000313" key="4">
    <source>
        <dbReference type="Proteomes" id="UP000593562"/>
    </source>
</evidence>
<reference evidence="3 4" key="1">
    <citation type="journal article" date="2020" name="Nat. Commun.">
        <title>Genome of Tripterygium wilfordii and identification of cytochrome P450 involved in triptolide biosynthesis.</title>
        <authorList>
            <person name="Tu L."/>
            <person name="Su P."/>
            <person name="Zhang Z."/>
            <person name="Gao L."/>
            <person name="Wang J."/>
            <person name="Hu T."/>
            <person name="Zhou J."/>
            <person name="Zhang Y."/>
            <person name="Zhao Y."/>
            <person name="Liu Y."/>
            <person name="Song Y."/>
            <person name="Tong Y."/>
            <person name="Lu Y."/>
            <person name="Yang J."/>
            <person name="Xu C."/>
            <person name="Jia M."/>
            <person name="Peters R.J."/>
            <person name="Huang L."/>
            <person name="Gao W."/>
        </authorList>
    </citation>
    <scope>NUCLEOTIDE SEQUENCE [LARGE SCALE GENOMIC DNA]</scope>
    <source>
        <strain evidence="4">cv. XIE 37</strain>
        <tissue evidence="3">Leaf</tissue>
    </source>
</reference>
<dbReference type="FunCoup" id="A0A7J7D819">
    <property type="interactions" value="63"/>
</dbReference>
<dbReference type="InParanoid" id="A0A7J7D819"/>
<feature type="compositionally biased region" description="Polar residues" evidence="1">
    <location>
        <begin position="71"/>
        <end position="81"/>
    </location>
</feature>
<feature type="region of interest" description="Disordered" evidence="1">
    <location>
        <begin position="62"/>
        <end position="98"/>
    </location>
</feature>
<accession>A0A7J7D819</accession>
<feature type="domain" description="VQ" evidence="2">
    <location>
        <begin position="31"/>
        <end position="57"/>
    </location>
</feature>
<dbReference type="InterPro" id="IPR039335">
    <property type="entry name" value="SIB1/2"/>
</dbReference>
<proteinExistence type="predicted"/>
<dbReference type="Pfam" id="PF05678">
    <property type="entry name" value="VQ"/>
    <property type="match status" value="1"/>
</dbReference>
<dbReference type="InterPro" id="IPR008889">
    <property type="entry name" value="VQ"/>
</dbReference>
<name>A0A7J7D819_TRIWF</name>
<dbReference type="PANTHER" id="PTHR33624:SF17">
    <property type="entry name" value="OS07G0687400 PROTEIN"/>
    <property type="match status" value="1"/>
</dbReference>
<evidence type="ECO:0000313" key="3">
    <source>
        <dbReference type="EMBL" id="KAF5742461.1"/>
    </source>
</evidence>
<dbReference type="Proteomes" id="UP000593562">
    <property type="component" value="Unassembled WGS sequence"/>
</dbReference>
<dbReference type="AlphaFoldDB" id="A0A7J7D819"/>